<feature type="non-terminal residue" evidence="1">
    <location>
        <position position="609"/>
    </location>
</feature>
<sequence length="609" mass="70519">MSNTVDLKVLNRFLSILVTLKQGLMESEISHALQTETSSSNDDKLIFIFMKYHMSPFLRTSVRRGYRFMQLRGQIFRKLCKTYLGKQSLEDCLQYMLQYLQNNTQIHLMQNRTGEIKTNHKHQRWRELEETTHLQIKLNISVRKYFFDHIWLFERVCSGDPYLLLEEIKMYKRRNPDDREFEILRKFLQLSAYSLRRDGRQLYTQLYGRVKGYFDEPENSIKYPTMKKLFQISATPPVPSFHSSGPCLRTLADAQKAFPKSSRDPYTLDIITWLDKEARHLVTYCSGTSEILAWKTNHMKKMATLSEMTCIDNITALGRKAEVILLHHDRMEVFDLAKNVLKIQMVELIDVSQGIKVLDGGKNVLAISANRDEILRFDTTSGHVVSRITLGENRQLDCLLVSANEEVCVSGDAIRKPYPLLSWTVQSGVLLHEFSIPHHEYITRLTRIQRDGKVLFAVAKDLLDSSPNFLLAYDLCSGIILWEERPRSSITAMELDYESERIIFATRDGTIQGWNTDGEKKFAIHYWASRVDRIITSKNSIFLTWNSAEKDRCMTLWNANEGHRLATFTADFNILQCALSEDGNSIAFILQGKALPALIKLQNQNQEKI</sequence>
<evidence type="ECO:0000313" key="1">
    <source>
        <dbReference type="EMBL" id="KFM73720.1"/>
    </source>
</evidence>
<dbReference type="PANTHER" id="PTHR19871:SF45">
    <property type="entry name" value="NACHT DOMAIN-CONTAINING PROTEIN"/>
    <property type="match status" value="1"/>
</dbReference>
<reference evidence="1 2" key="1">
    <citation type="submission" date="2013-11" db="EMBL/GenBank/DDBJ databases">
        <title>Genome sequencing of Stegodyphus mimosarum.</title>
        <authorList>
            <person name="Bechsgaard J."/>
        </authorList>
    </citation>
    <scope>NUCLEOTIDE SEQUENCE [LARGE SCALE GENOMIC DNA]</scope>
</reference>
<organism evidence="1 2">
    <name type="scientific">Stegodyphus mimosarum</name>
    <name type="common">African social velvet spider</name>
    <dbReference type="NCBI Taxonomy" id="407821"/>
    <lineage>
        <taxon>Eukaryota</taxon>
        <taxon>Metazoa</taxon>
        <taxon>Ecdysozoa</taxon>
        <taxon>Arthropoda</taxon>
        <taxon>Chelicerata</taxon>
        <taxon>Arachnida</taxon>
        <taxon>Araneae</taxon>
        <taxon>Araneomorphae</taxon>
        <taxon>Entelegynae</taxon>
        <taxon>Eresoidea</taxon>
        <taxon>Eresidae</taxon>
        <taxon>Stegodyphus</taxon>
    </lineage>
</organism>
<gene>
    <name evidence="1" type="ORF">X975_07113</name>
</gene>
<dbReference type="Gene3D" id="2.130.10.10">
    <property type="entry name" value="YVTN repeat-like/Quinoprotein amine dehydrogenase"/>
    <property type="match status" value="1"/>
</dbReference>
<dbReference type="EMBL" id="KK118734">
    <property type="protein sequence ID" value="KFM73720.1"/>
    <property type="molecule type" value="Genomic_DNA"/>
</dbReference>
<keyword evidence="2" id="KW-1185">Reference proteome</keyword>
<protein>
    <submittedName>
        <fullName evidence="1">Uncharacterized protein</fullName>
    </submittedName>
</protein>
<dbReference type="Proteomes" id="UP000054359">
    <property type="component" value="Unassembled WGS sequence"/>
</dbReference>
<dbReference type="InterPro" id="IPR052752">
    <property type="entry name" value="NACHT-WD_repeat"/>
</dbReference>
<dbReference type="InterPro" id="IPR011047">
    <property type="entry name" value="Quinoprotein_ADH-like_sf"/>
</dbReference>
<dbReference type="PANTHER" id="PTHR19871">
    <property type="entry name" value="BETA TRANSDUCIN-RELATED PROTEIN"/>
    <property type="match status" value="1"/>
</dbReference>
<dbReference type="AlphaFoldDB" id="A0A087U8N1"/>
<name>A0A087U8N1_STEMI</name>
<dbReference type="OMA" id="WNANEGH"/>
<dbReference type="STRING" id="407821.A0A087U8N1"/>
<dbReference type="SUPFAM" id="SSF50998">
    <property type="entry name" value="Quinoprotein alcohol dehydrogenase-like"/>
    <property type="match status" value="1"/>
</dbReference>
<accession>A0A087U8N1</accession>
<proteinExistence type="predicted"/>
<dbReference type="InterPro" id="IPR015943">
    <property type="entry name" value="WD40/YVTN_repeat-like_dom_sf"/>
</dbReference>
<evidence type="ECO:0000313" key="2">
    <source>
        <dbReference type="Proteomes" id="UP000054359"/>
    </source>
</evidence>
<dbReference type="OrthoDB" id="6428194at2759"/>